<dbReference type="VEuPathDB" id="FungiDB:H257_10782"/>
<dbReference type="Pfam" id="PF08991">
    <property type="entry name" value="CMC4"/>
    <property type="match status" value="1"/>
</dbReference>
<feature type="compositionally biased region" description="Polar residues" evidence="5">
    <location>
        <begin position="73"/>
        <end position="86"/>
    </location>
</feature>
<evidence type="ECO:0000256" key="2">
    <source>
        <dbReference type="ARBA" id="ARBA00009858"/>
    </source>
</evidence>
<name>W4G6I5_APHAT</name>
<evidence type="ECO:0000313" key="6">
    <source>
        <dbReference type="EMBL" id="ETV74654.1"/>
    </source>
</evidence>
<gene>
    <name evidence="6" type="ORF">H257_10782</name>
</gene>
<dbReference type="PROSITE" id="PS51808">
    <property type="entry name" value="CHCH"/>
    <property type="match status" value="1"/>
</dbReference>
<sequence>MKPSAEKANDDNVNWDMVYQRACRQKACAIQMCLSRHKYQESKCQAEIDAYKACCTKARGRDEASRQQRHDASASSSINATNEHVT</sequence>
<dbReference type="InterPro" id="IPR009069">
    <property type="entry name" value="Cys_alpha_HP_mot_SF"/>
</dbReference>
<dbReference type="EMBL" id="KI913143">
    <property type="protein sequence ID" value="ETV74654.1"/>
    <property type="molecule type" value="Genomic_DNA"/>
</dbReference>
<organism evidence="6">
    <name type="scientific">Aphanomyces astaci</name>
    <name type="common">Crayfish plague agent</name>
    <dbReference type="NCBI Taxonomy" id="112090"/>
    <lineage>
        <taxon>Eukaryota</taxon>
        <taxon>Sar</taxon>
        <taxon>Stramenopiles</taxon>
        <taxon>Oomycota</taxon>
        <taxon>Saprolegniomycetes</taxon>
        <taxon>Saprolegniales</taxon>
        <taxon>Verrucalvaceae</taxon>
        <taxon>Aphanomyces</taxon>
    </lineage>
</organism>
<evidence type="ECO:0000256" key="4">
    <source>
        <dbReference type="ARBA" id="ARBA00023157"/>
    </source>
</evidence>
<keyword evidence="4" id="KW-1015">Disulfide bond</keyword>
<evidence type="ECO:0000256" key="1">
    <source>
        <dbReference type="ARBA" id="ARBA00004173"/>
    </source>
</evidence>
<proteinExistence type="inferred from homology"/>
<dbReference type="AlphaFoldDB" id="W4G6I5"/>
<dbReference type="GeneID" id="20812778"/>
<dbReference type="SUPFAM" id="SSF47072">
    <property type="entry name" value="Cysteine alpha-hairpin motif"/>
    <property type="match status" value="1"/>
</dbReference>
<dbReference type="RefSeq" id="XP_009835741.1">
    <property type="nucleotide sequence ID" value="XM_009837439.1"/>
</dbReference>
<accession>W4G6I5</accession>
<dbReference type="PANTHER" id="PTHR15590">
    <property type="entry name" value="CX9C MOTIF-CONTAINING PROTEIN 4"/>
    <property type="match status" value="1"/>
</dbReference>
<comment type="similarity">
    <text evidence="2">Belongs to the CMC4 family.</text>
</comment>
<evidence type="ECO:0000256" key="3">
    <source>
        <dbReference type="ARBA" id="ARBA00023128"/>
    </source>
</evidence>
<dbReference type="PANTHER" id="PTHR15590:SF0">
    <property type="entry name" value="CX9C MOTIF-CONTAINING PROTEIN 4"/>
    <property type="match status" value="1"/>
</dbReference>
<comment type="subcellular location">
    <subcellularLocation>
        <location evidence="1">Mitochondrion</location>
    </subcellularLocation>
</comment>
<dbReference type="GO" id="GO:0005739">
    <property type="term" value="C:mitochondrion"/>
    <property type="evidence" value="ECO:0007669"/>
    <property type="project" value="UniProtKB-SubCell"/>
</dbReference>
<reference evidence="6" key="1">
    <citation type="submission" date="2013-12" db="EMBL/GenBank/DDBJ databases">
        <title>The Genome Sequence of Aphanomyces astaci APO3.</title>
        <authorList>
            <consortium name="The Broad Institute Genomics Platform"/>
            <person name="Russ C."/>
            <person name="Tyler B."/>
            <person name="van West P."/>
            <person name="Dieguez-Uribeondo J."/>
            <person name="Young S.K."/>
            <person name="Zeng Q."/>
            <person name="Gargeya S."/>
            <person name="Fitzgerald M."/>
            <person name="Abouelleil A."/>
            <person name="Alvarado L."/>
            <person name="Chapman S.B."/>
            <person name="Gainer-Dewar J."/>
            <person name="Goldberg J."/>
            <person name="Griggs A."/>
            <person name="Gujja S."/>
            <person name="Hansen M."/>
            <person name="Howarth C."/>
            <person name="Imamovic A."/>
            <person name="Ireland A."/>
            <person name="Larimer J."/>
            <person name="McCowan C."/>
            <person name="Murphy C."/>
            <person name="Pearson M."/>
            <person name="Poon T.W."/>
            <person name="Priest M."/>
            <person name="Roberts A."/>
            <person name="Saif S."/>
            <person name="Shea T."/>
            <person name="Sykes S."/>
            <person name="Wortman J."/>
            <person name="Nusbaum C."/>
            <person name="Birren B."/>
        </authorList>
    </citation>
    <scope>NUCLEOTIDE SEQUENCE [LARGE SCALE GENOMIC DNA]</scope>
    <source>
        <strain evidence="6">APO3</strain>
    </source>
</reference>
<feature type="region of interest" description="Disordered" evidence="5">
    <location>
        <begin position="62"/>
        <end position="86"/>
    </location>
</feature>
<evidence type="ECO:0008006" key="7">
    <source>
        <dbReference type="Google" id="ProtNLM"/>
    </source>
</evidence>
<dbReference type="InterPro" id="IPR027179">
    <property type="entry name" value="CMC4"/>
</dbReference>
<evidence type="ECO:0000256" key="5">
    <source>
        <dbReference type="SAM" id="MobiDB-lite"/>
    </source>
</evidence>
<feature type="compositionally biased region" description="Basic and acidic residues" evidence="5">
    <location>
        <begin position="62"/>
        <end position="72"/>
    </location>
</feature>
<dbReference type="OrthoDB" id="67711at2759"/>
<keyword evidence="3" id="KW-0496">Mitochondrion</keyword>
<protein>
    <recommendedName>
        <fullName evidence="7">Cx9C motif-containing protein 4, mitochondrial</fullName>
    </recommendedName>
</protein>
<dbReference type="Gene3D" id="1.10.287.1130">
    <property type="entry name" value="CytochromE C oxidase copper chaperone"/>
    <property type="match status" value="1"/>
</dbReference>